<dbReference type="AlphaFoldDB" id="A0A564YDQ0"/>
<feature type="domain" description="PDZ" evidence="2">
    <location>
        <begin position="283"/>
        <end position="360"/>
    </location>
</feature>
<evidence type="ECO:0000256" key="1">
    <source>
        <dbReference type="SAM" id="MobiDB-lite"/>
    </source>
</evidence>
<organism evidence="3 4">
    <name type="scientific">Hymenolepis diminuta</name>
    <name type="common">Rat tapeworm</name>
    <dbReference type="NCBI Taxonomy" id="6216"/>
    <lineage>
        <taxon>Eukaryota</taxon>
        <taxon>Metazoa</taxon>
        <taxon>Spiralia</taxon>
        <taxon>Lophotrochozoa</taxon>
        <taxon>Platyhelminthes</taxon>
        <taxon>Cestoda</taxon>
        <taxon>Eucestoda</taxon>
        <taxon>Cyclophyllidea</taxon>
        <taxon>Hymenolepididae</taxon>
        <taxon>Hymenolepis</taxon>
    </lineage>
</organism>
<name>A0A564YDQ0_HYMDI</name>
<feature type="region of interest" description="Disordered" evidence="1">
    <location>
        <begin position="1"/>
        <end position="25"/>
    </location>
</feature>
<feature type="compositionally biased region" description="Polar residues" evidence="1">
    <location>
        <begin position="438"/>
        <end position="465"/>
    </location>
</feature>
<accession>A0A564YDQ0</accession>
<dbReference type="InterPro" id="IPR001478">
    <property type="entry name" value="PDZ"/>
</dbReference>
<evidence type="ECO:0000259" key="2">
    <source>
        <dbReference type="PROSITE" id="PS50106"/>
    </source>
</evidence>
<dbReference type="Gene3D" id="2.30.42.10">
    <property type="match status" value="2"/>
</dbReference>
<sequence length="493" mass="54753">MDEIENDNPSSDIDGDDHPYQPSTSKEYYHAYPAQSVSFKSEENSANLILSDEKRRLLINHWTNTLDDDIEIIIGEYKLPAENTPLGISVETVASVDNKGNQLDFRHRIVSLKEDGVIAKQTELKPEDEIIEVSGVVVMDKDSYFFTDTLREPRTSGYLVCSRPLHPNSHKAPSSNSDKMAAIYGAPSEENTQNDSVSIEIESGIERGETVSTSDGKISDIRRKFETSLQEIPRESPKLETLPDKVVQPQNGRKMSDEIRRNSSYESHNSSGYSPNYPDGTVEIVVSKIRGELIGITLGASDEADGGFVVTDVTTNGALYRTLHSVPDYRDVRFSLGDVVTELNGKSLRGATLFGVQSLLWDLFSVEGNVSLKFKPKSASKFQIRYPIKTVEEVTISDSESPGVVSSRKSPIHLISGSSQQSSSRSYSVGIRKESIRNDQTPSTLKSSGTMSNENNSSETFNPNKDNLKEEWKPTQGHIKQLVDHYSQFLKNT</sequence>
<feature type="compositionally biased region" description="Low complexity" evidence="1">
    <location>
        <begin position="416"/>
        <end position="428"/>
    </location>
</feature>
<feature type="region of interest" description="Disordered" evidence="1">
    <location>
        <begin position="249"/>
        <end position="276"/>
    </location>
</feature>
<dbReference type="PROSITE" id="PS50106">
    <property type="entry name" value="PDZ"/>
    <property type="match status" value="1"/>
</dbReference>
<dbReference type="SUPFAM" id="SSF50156">
    <property type="entry name" value="PDZ domain-like"/>
    <property type="match status" value="2"/>
</dbReference>
<feature type="compositionally biased region" description="Basic and acidic residues" evidence="1">
    <location>
        <begin position="254"/>
        <end position="263"/>
    </location>
</feature>
<dbReference type="EMBL" id="CABIJS010000155">
    <property type="protein sequence ID" value="VUZ45079.1"/>
    <property type="molecule type" value="Genomic_DNA"/>
</dbReference>
<feature type="region of interest" description="Disordered" evidence="1">
    <location>
        <begin position="399"/>
        <end position="470"/>
    </location>
</feature>
<dbReference type="InterPro" id="IPR036034">
    <property type="entry name" value="PDZ_sf"/>
</dbReference>
<evidence type="ECO:0000313" key="3">
    <source>
        <dbReference type="EMBL" id="VUZ45079.1"/>
    </source>
</evidence>
<reference evidence="3 4" key="1">
    <citation type="submission" date="2019-07" db="EMBL/GenBank/DDBJ databases">
        <authorList>
            <person name="Jastrzebski P J."/>
            <person name="Paukszto L."/>
            <person name="Jastrzebski P J."/>
        </authorList>
    </citation>
    <scope>NUCLEOTIDE SEQUENCE [LARGE SCALE GENOMIC DNA]</scope>
    <source>
        <strain evidence="3 4">WMS-il1</strain>
    </source>
</reference>
<dbReference type="SMART" id="SM00228">
    <property type="entry name" value="PDZ"/>
    <property type="match status" value="2"/>
</dbReference>
<dbReference type="Proteomes" id="UP000321570">
    <property type="component" value="Unassembled WGS sequence"/>
</dbReference>
<feature type="compositionally biased region" description="Low complexity" evidence="1">
    <location>
        <begin position="264"/>
        <end position="274"/>
    </location>
</feature>
<proteinExistence type="predicted"/>
<protein>
    <recommendedName>
        <fullName evidence="2">PDZ domain-containing protein</fullName>
    </recommendedName>
</protein>
<keyword evidence="4" id="KW-1185">Reference proteome</keyword>
<evidence type="ECO:0000313" key="4">
    <source>
        <dbReference type="Proteomes" id="UP000321570"/>
    </source>
</evidence>
<gene>
    <name evidence="3" type="ORF">WMSIL1_LOCUS5014</name>
</gene>